<protein>
    <submittedName>
        <fullName evidence="8">Tyrosine-type recombinase/integrase</fullName>
    </submittedName>
</protein>
<dbReference type="InterPro" id="IPR010998">
    <property type="entry name" value="Integrase_recombinase_N"/>
</dbReference>
<evidence type="ECO:0000313" key="9">
    <source>
        <dbReference type="Proteomes" id="UP001589832"/>
    </source>
</evidence>
<dbReference type="InterPro" id="IPR011010">
    <property type="entry name" value="DNA_brk_join_enz"/>
</dbReference>
<dbReference type="InterPro" id="IPR013762">
    <property type="entry name" value="Integrase-like_cat_sf"/>
</dbReference>
<organism evidence="8 9">
    <name type="scientific">Winogradskyella pulchriflava</name>
    <dbReference type="NCBI Taxonomy" id="1110688"/>
    <lineage>
        <taxon>Bacteria</taxon>
        <taxon>Pseudomonadati</taxon>
        <taxon>Bacteroidota</taxon>
        <taxon>Flavobacteriia</taxon>
        <taxon>Flavobacteriales</taxon>
        <taxon>Flavobacteriaceae</taxon>
        <taxon>Winogradskyella</taxon>
    </lineage>
</organism>
<sequence>MQSIYELVTLECQNEHDLEHTLEHKTKFSQPKVFDANGDLNKRWYVYFSYRNPLTGKLERQKNIYGKAHRFKTKAERYSVLNLYKKRLLKFLNDGFNPYEDNTKLYKDKMVVKRNGNVNDKQQFLKNLQPGLQEVALQPKTIKEAFDKAMLLKTNVVSTTTLKDYQSRINQFQRWLLENHKTATFINQVSKKMVVAFLNSIQLNTSARNRNNYRTVFSSIFQILEDNEFIEKNFISQIKSIKTQPKRNKTYSLKEQEAIFKYLEANDQILLLYIKFVSYNLLRPIEVCRLRIKNINLEQKTLQFQAKNKVLKTKIIPEILFNELPDLSKMDGELLLFTPDRIGGLWDTQLNNRRDYFSKRFKTVVKDHFGYNENYGLYSFRHTFITKLYRALVKKSSPYEAKSKLMQITGHSTMTALEKYLRDIDAELPEDYSNLL</sequence>
<evidence type="ECO:0000256" key="5">
    <source>
        <dbReference type="PROSITE-ProRule" id="PRU01248"/>
    </source>
</evidence>
<evidence type="ECO:0000256" key="3">
    <source>
        <dbReference type="ARBA" id="ARBA00023125"/>
    </source>
</evidence>
<dbReference type="Pfam" id="PF02899">
    <property type="entry name" value="Phage_int_SAM_1"/>
    <property type="match status" value="1"/>
</dbReference>
<dbReference type="PROSITE" id="PS51898">
    <property type="entry name" value="TYR_RECOMBINASE"/>
    <property type="match status" value="1"/>
</dbReference>
<dbReference type="InterPro" id="IPR050090">
    <property type="entry name" value="Tyrosine_recombinase_XerCD"/>
</dbReference>
<dbReference type="Proteomes" id="UP001589832">
    <property type="component" value="Unassembled WGS sequence"/>
</dbReference>
<keyword evidence="9" id="KW-1185">Reference proteome</keyword>
<dbReference type="PANTHER" id="PTHR30349:SF41">
    <property type="entry name" value="INTEGRASE_RECOMBINASE PROTEIN MJ0367-RELATED"/>
    <property type="match status" value="1"/>
</dbReference>
<comment type="caution">
    <text evidence="8">The sequence shown here is derived from an EMBL/GenBank/DDBJ whole genome shotgun (WGS) entry which is preliminary data.</text>
</comment>
<gene>
    <name evidence="8" type="ORF">ACFFGA_08415</name>
</gene>
<dbReference type="RefSeq" id="WP_386062444.1">
    <property type="nucleotide sequence ID" value="NZ_JBHLTQ010000004.1"/>
</dbReference>
<proteinExistence type="inferred from homology"/>
<dbReference type="InterPro" id="IPR044068">
    <property type="entry name" value="CB"/>
</dbReference>
<dbReference type="InterPro" id="IPR002104">
    <property type="entry name" value="Integrase_catalytic"/>
</dbReference>
<evidence type="ECO:0000256" key="2">
    <source>
        <dbReference type="ARBA" id="ARBA00022908"/>
    </source>
</evidence>
<name>A0ABV6Q8I4_9FLAO</name>
<dbReference type="PROSITE" id="PS51900">
    <property type="entry name" value="CB"/>
    <property type="match status" value="1"/>
</dbReference>
<evidence type="ECO:0000256" key="1">
    <source>
        <dbReference type="ARBA" id="ARBA00008857"/>
    </source>
</evidence>
<reference evidence="8 9" key="1">
    <citation type="submission" date="2024-09" db="EMBL/GenBank/DDBJ databases">
        <authorList>
            <person name="Sun Q."/>
            <person name="Mori K."/>
        </authorList>
    </citation>
    <scope>NUCLEOTIDE SEQUENCE [LARGE SCALE GENOMIC DNA]</scope>
    <source>
        <strain evidence="8 9">NCAIM B.02481</strain>
    </source>
</reference>
<keyword evidence="4" id="KW-0233">DNA recombination</keyword>
<feature type="domain" description="Tyr recombinase" evidence="6">
    <location>
        <begin position="246"/>
        <end position="433"/>
    </location>
</feature>
<dbReference type="InterPro" id="IPR004107">
    <property type="entry name" value="Integrase_SAM-like_N"/>
</dbReference>
<accession>A0ABV6Q8I4</accession>
<keyword evidence="2" id="KW-0229">DNA integration</keyword>
<feature type="domain" description="Core-binding (CB)" evidence="7">
    <location>
        <begin position="137"/>
        <end position="225"/>
    </location>
</feature>
<dbReference type="SUPFAM" id="SSF56349">
    <property type="entry name" value="DNA breaking-rejoining enzymes"/>
    <property type="match status" value="1"/>
</dbReference>
<evidence type="ECO:0000256" key="4">
    <source>
        <dbReference type="ARBA" id="ARBA00023172"/>
    </source>
</evidence>
<dbReference type="PANTHER" id="PTHR30349">
    <property type="entry name" value="PHAGE INTEGRASE-RELATED"/>
    <property type="match status" value="1"/>
</dbReference>
<evidence type="ECO:0000259" key="7">
    <source>
        <dbReference type="PROSITE" id="PS51900"/>
    </source>
</evidence>
<dbReference type="Gene3D" id="1.10.443.10">
    <property type="entry name" value="Intergrase catalytic core"/>
    <property type="match status" value="1"/>
</dbReference>
<evidence type="ECO:0000259" key="6">
    <source>
        <dbReference type="PROSITE" id="PS51898"/>
    </source>
</evidence>
<dbReference type="EMBL" id="JBHLTQ010000004">
    <property type="protein sequence ID" value="MFC0604573.1"/>
    <property type="molecule type" value="Genomic_DNA"/>
</dbReference>
<keyword evidence="3 5" id="KW-0238">DNA-binding</keyword>
<comment type="similarity">
    <text evidence="1">Belongs to the 'phage' integrase family.</text>
</comment>
<dbReference type="Gene3D" id="1.10.150.130">
    <property type="match status" value="1"/>
</dbReference>
<evidence type="ECO:0000313" key="8">
    <source>
        <dbReference type="EMBL" id="MFC0604573.1"/>
    </source>
</evidence>